<dbReference type="EMBL" id="BEZZ01001305">
    <property type="protein sequence ID" value="GCC17308.1"/>
    <property type="molecule type" value="Genomic_DNA"/>
</dbReference>
<evidence type="ECO:0000256" key="6">
    <source>
        <dbReference type="ARBA" id="ARBA00023136"/>
    </source>
</evidence>
<evidence type="ECO:0000256" key="3">
    <source>
        <dbReference type="ARBA" id="ARBA00022692"/>
    </source>
</evidence>
<evidence type="ECO:0000259" key="12">
    <source>
        <dbReference type="PROSITE" id="PS50835"/>
    </source>
</evidence>
<dbReference type="GO" id="GO:0071222">
    <property type="term" value="P:cellular response to lipopolysaccharide"/>
    <property type="evidence" value="ECO:0007669"/>
    <property type="project" value="TreeGrafter"/>
</dbReference>
<keyword evidence="14" id="KW-1185">Reference proteome</keyword>
<dbReference type="GO" id="GO:0042102">
    <property type="term" value="P:positive regulation of T cell proliferation"/>
    <property type="evidence" value="ECO:0007669"/>
    <property type="project" value="TreeGrafter"/>
</dbReference>
<protein>
    <recommendedName>
        <fullName evidence="12">Ig-like domain-containing protein</fullName>
    </recommendedName>
</protein>
<accession>A0A401RGL5</accession>
<dbReference type="GO" id="GO:0006955">
    <property type="term" value="P:immune response"/>
    <property type="evidence" value="ECO:0007669"/>
    <property type="project" value="TreeGrafter"/>
</dbReference>
<feature type="domain" description="Ig-like" evidence="12">
    <location>
        <begin position="52"/>
        <end position="159"/>
    </location>
</feature>
<reference evidence="13 14" key="1">
    <citation type="journal article" date="2018" name="Nat. Ecol. Evol.">
        <title>Shark genomes provide insights into elasmobranch evolution and the origin of vertebrates.</title>
        <authorList>
            <person name="Hara Y"/>
            <person name="Yamaguchi K"/>
            <person name="Onimaru K"/>
            <person name="Kadota M"/>
            <person name="Koyanagi M"/>
            <person name="Keeley SD"/>
            <person name="Tatsumi K"/>
            <person name="Tanaka K"/>
            <person name="Motone F"/>
            <person name="Kageyama Y"/>
            <person name="Nozu R"/>
            <person name="Adachi N"/>
            <person name="Nishimura O"/>
            <person name="Nakagawa R"/>
            <person name="Tanegashima C"/>
            <person name="Kiyatake I"/>
            <person name="Matsumoto R"/>
            <person name="Murakumo K"/>
            <person name="Nishida K"/>
            <person name="Terakita A"/>
            <person name="Kuratani S"/>
            <person name="Sato K"/>
            <person name="Hyodo S Kuraku.S."/>
        </authorList>
    </citation>
    <scope>NUCLEOTIDE SEQUENCE [LARGE SCALE GENOMIC DNA]</scope>
</reference>
<keyword evidence="4" id="KW-0732">Signal</keyword>
<dbReference type="PANTHER" id="PTHR25466">
    <property type="entry name" value="T-LYMPHOCYTE ACTIVATION ANTIGEN"/>
    <property type="match status" value="1"/>
</dbReference>
<dbReference type="Gene3D" id="2.60.40.10">
    <property type="entry name" value="Immunoglobulins"/>
    <property type="match status" value="1"/>
</dbReference>
<dbReference type="SMART" id="SM00409">
    <property type="entry name" value="IG"/>
    <property type="match status" value="1"/>
</dbReference>
<dbReference type="GO" id="GO:0007166">
    <property type="term" value="P:cell surface receptor signaling pathway"/>
    <property type="evidence" value="ECO:0007669"/>
    <property type="project" value="TreeGrafter"/>
</dbReference>
<evidence type="ECO:0000256" key="1">
    <source>
        <dbReference type="ARBA" id="ARBA00004251"/>
    </source>
</evidence>
<dbReference type="Proteomes" id="UP000287033">
    <property type="component" value="Unassembled WGS sequence"/>
</dbReference>
<dbReference type="AlphaFoldDB" id="A0A401RGL5"/>
<keyword evidence="5 11" id="KW-1133">Transmembrane helix</keyword>
<dbReference type="FunFam" id="2.60.40.10:FF:000142">
    <property type="entry name" value="V-set domain-containing T-cell activation inhibitor 1"/>
    <property type="match status" value="1"/>
</dbReference>
<keyword evidence="2" id="KW-1003">Cell membrane</keyword>
<evidence type="ECO:0000313" key="14">
    <source>
        <dbReference type="Proteomes" id="UP000287033"/>
    </source>
</evidence>
<dbReference type="SUPFAM" id="SSF48726">
    <property type="entry name" value="Immunoglobulin"/>
    <property type="match status" value="1"/>
</dbReference>
<dbReference type="GO" id="GO:0042130">
    <property type="term" value="P:negative regulation of T cell proliferation"/>
    <property type="evidence" value="ECO:0007669"/>
    <property type="project" value="TreeGrafter"/>
</dbReference>
<name>A0A401RGL5_CHIPU</name>
<gene>
    <name evidence="13" type="ORF">chiPu_0017519</name>
</gene>
<dbReference type="GO" id="GO:0009897">
    <property type="term" value="C:external side of plasma membrane"/>
    <property type="evidence" value="ECO:0007669"/>
    <property type="project" value="TreeGrafter"/>
</dbReference>
<sequence length="297" mass="32838">DTMCSPSNMEFYQMFLRSFSVSCQCLPLILIAVPVPVPGKELQGHSSQKLLPSLLLPLNVVAAVSGDSPVSVSGFLGEQVVLPCTYKGNGPVSHLWVIWKTPKMETLYEFLDGSDDLSKPDSQFENRTDLFKDQLERGNWSVLISDLRESDQGEYYCQIYKRTGVQHFLEQRDRVYLSVRVHSTQGPSEILEGGYGERLNTTQGPGVTIRRRVGLGFAAGIGAVFVVGIVGYIVLKRQRWNCVRSRHSSDRNEESNGVPLREVTCSGEARSLVPTAPEHQDGAAGEQNLLENGAVQH</sequence>
<keyword evidence="3 11" id="KW-0812">Transmembrane</keyword>
<comment type="caution">
    <text evidence="13">The sequence shown here is derived from an EMBL/GenBank/DDBJ whole genome shotgun (WGS) entry which is preliminary data.</text>
</comment>
<evidence type="ECO:0000256" key="7">
    <source>
        <dbReference type="ARBA" id="ARBA00023157"/>
    </source>
</evidence>
<keyword evidence="7" id="KW-1015">Disulfide bond</keyword>
<evidence type="ECO:0000313" key="13">
    <source>
        <dbReference type="EMBL" id="GCC17308.1"/>
    </source>
</evidence>
<keyword evidence="10" id="KW-0393">Immunoglobulin domain</keyword>
<dbReference type="InterPro" id="IPR013106">
    <property type="entry name" value="Ig_V-set"/>
</dbReference>
<comment type="subcellular location">
    <subcellularLocation>
        <location evidence="1">Cell membrane</location>
        <topology evidence="1">Single-pass type I membrane protein</topology>
    </subcellularLocation>
</comment>
<dbReference type="SMART" id="SM00406">
    <property type="entry name" value="IGv"/>
    <property type="match status" value="1"/>
</dbReference>
<proteinExistence type="predicted"/>
<dbReference type="OrthoDB" id="9898017at2759"/>
<feature type="transmembrane region" description="Helical" evidence="11">
    <location>
        <begin position="213"/>
        <end position="235"/>
    </location>
</feature>
<dbReference type="PROSITE" id="PS50835">
    <property type="entry name" value="IG_LIKE"/>
    <property type="match status" value="1"/>
</dbReference>
<evidence type="ECO:0000256" key="4">
    <source>
        <dbReference type="ARBA" id="ARBA00022729"/>
    </source>
</evidence>
<dbReference type="InterPro" id="IPR051713">
    <property type="entry name" value="T-cell_Activation_Regulation"/>
</dbReference>
<dbReference type="GO" id="GO:0031295">
    <property type="term" value="P:T cell costimulation"/>
    <property type="evidence" value="ECO:0007669"/>
    <property type="project" value="TreeGrafter"/>
</dbReference>
<evidence type="ECO:0000256" key="5">
    <source>
        <dbReference type="ARBA" id="ARBA00022989"/>
    </source>
</evidence>
<keyword evidence="8" id="KW-0675">Receptor</keyword>
<evidence type="ECO:0000256" key="2">
    <source>
        <dbReference type="ARBA" id="ARBA00022475"/>
    </source>
</evidence>
<dbReference type="STRING" id="137246.A0A401RGL5"/>
<feature type="non-terminal residue" evidence="13">
    <location>
        <position position="1"/>
    </location>
</feature>
<dbReference type="Pfam" id="PF07686">
    <property type="entry name" value="V-set"/>
    <property type="match status" value="1"/>
</dbReference>
<evidence type="ECO:0000256" key="8">
    <source>
        <dbReference type="ARBA" id="ARBA00023170"/>
    </source>
</evidence>
<dbReference type="InterPro" id="IPR036179">
    <property type="entry name" value="Ig-like_dom_sf"/>
</dbReference>
<organism evidence="13 14">
    <name type="scientific">Chiloscyllium punctatum</name>
    <name type="common">Brownbanded bambooshark</name>
    <name type="synonym">Hemiscyllium punctatum</name>
    <dbReference type="NCBI Taxonomy" id="137246"/>
    <lineage>
        <taxon>Eukaryota</taxon>
        <taxon>Metazoa</taxon>
        <taxon>Chordata</taxon>
        <taxon>Craniata</taxon>
        <taxon>Vertebrata</taxon>
        <taxon>Chondrichthyes</taxon>
        <taxon>Elasmobranchii</taxon>
        <taxon>Galeomorphii</taxon>
        <taxon>Galeoidea</taxon>
        <taxon>Orectolobiformes</taxon>
        <taxon>Hemiscylliidae</taxon>
        <taxon>Chiloscyllium</taxon>
    </lineage>
</organism>
<keyword evidence="9" id="KW-0325">Glycoprotein</keyword>
<keyword evidence="6 11" id="KW-0472">Membrane</keyword>
<evidence type="ECO:0000256" key="10">
    <source>
        <dbReference type="ARBA" id="ARBA00023319"/>
    </source>
</evidence>
<dbReference type="PANTHER" id="PTHR25466:SF14">
    <property type="entry name" value="BUTYROPHILIN SUBFAMILY 2 MEMBER A2-LIKE-RELATED"/>
    <property type="match status" value="1"/>
</dbReference>
<dbReference type="InterPro" id="IPR007110">
    <property type="entry name" value="Ig-like_dom"/>
</dbReference>
<evidence type="ECO:0000256" key="11">
    <source>
        <dbReference type="SAM" id="Phobius"/>
    </source>
</evidence>
<dbReference type="InterPro" id="IPR013783">
    <property type="entry name" value="Ig-like_fold"/>
</dbReference>
<evidence type="ECO:0000256" key="9">
    <source>
        <dbReference type="ARBA" id="ARBA00023180"/>
    </source>
</evidence>
<dbReference type="InterPro" id="IPR003599">
    <property type="entry name" value="Ig_sub"/>
</dbReference>